<dbReference type="OrthoDB" id="2968672at2"/>
<gene>
    <name evidence="1" type="ORF">PB1_01735</name>
</gene>
<dbReference type="PATRIC" id="fig|997296.3.peg.397"/>
<evidence type="ECO:0000313" key="2">
    <source>
        <dbReference type="Proteomes" id="UP000010523"/>
    </source>
</evidence>
<dbReference type="EMBL" id="AFEU01000001">
    <property type="protein sequence ID" value="EIJ81622.1"/>
    <property type="molecule type" value="Genomic_DNA"/>
</dbReference>
<accession>I3E551</accession>
<dbReference type="eggNOG" id="ENOG503360J">
    <property type="taxonomic scope" value="Bacteria"/>
</dbReference>
<reference evidence="1 2" key="1">
    <citation type="journal article" date="2012" name="Appl. Environ. Microbiol.">
        <title>Genome Sequence of Thermotolerant Bacillus methanolicus: Features and Regulation Related to Methylotrophy and Production of L-Lysine and L-Glutamate from Methanol.</title>
        <authorList>
            <person name="Heggeset T.M."/>
            <person name="Krog A."/>
            <person name="Balzer S."/>
            <person name="Wentzel A."/>
            <person name="Ellingsen T.E."/>
            <person name="Brautaset T."/>
        </authorList>
    </citation>
    <scope>NUCLEOTIDE SEQUENCE [LARGE SCALE GENOMIC DNA]</scope>
    <source>
        <strain evidence="1 2">PB1</strain>
    </source>
</reference>
<dbReference type="RefSeq" id="WP_003350342.1">
    <property type="nucleotide sequence ID" value="NZ_AFEU01000001.1"/>
</dbReference>
<dbReference type="AlphaFoldDB" id="I3E551"/>
<protein>
    <recommendedName>
        <fullName evidence="3">Lipoprotein</fullName>
    </recommendedName>
</protein>
<sequence length="143" mass="16000">MRHIKNTFFILIFSSLLSACQKDIPEPETNISILPIEYANAAGDQPVSVIEDKGDKTFFVRHHVRGENLYIECMVSGISFRSNHTGNTGKIILSIDGKKIKEISSAAFIVKGLNPGTHKVKLEIVKTNNEPYHLIKEFYATIP</sequence>
<dbReference type="PROSITE" id="PS51257">
    <property type="entry name" value="PROKAR_LIPOPROTEIN"/>
    <property type="match status" value="1"/>
</dbReference>
<dbReference type="STRING" id="997296.PB1_01735"/>
<proteinExistence type="predicted"/>
<dbReference type="Proteomes" id="UP000010523">
    <property type="component" value="Unassembled WGS sequence"/>
</dbReference>
<comment type="caution">
    <text evidence="1">The sequence shown here is derived from an EMBL/GenBank/DDBJ whole genome shotgun (WGS) entry which is preliminary data.</text>
</comment>
<keyword evidence="2" id="KW-1185">Reference proteome</keyword>
<organism evidence="1 2">
    <name type="scientific">Bacillus methanolicus PB1</name>
    <dbReference type="NCBI Taxonomy" id="997296"/>
    <lineage>
        <taxon>Bacteria</taxon>
        <taxon>Bacillati</taxon>
        <taxon>Bacillota</taxon>
        <taxon>Bacilli</taxon>
        <taxon>Bacillales</taxon>
        <taxon>Bacillaceae</taxon>
        <taxon>Bacillus</taxon>
    </lineage>
</organism>
<evidence type="ECO:0000313" key="1">
    <source>
        <dbReference type="EMBL" id="EIJ81622.1"/>
    </source>
</evidence>
<name>I3E551_BACMT</name>
<evidence type="ECO:0008006" key="3">
    <source>
        <dbReference type="Google" id="ProtNLM"/>
    </source>
</evidence>